<comment type="caution">
    <text evidence="2">The sequence shown here is derived from an EMBL/GenBank/DDBJ whole genome shotgun (WGS) entry which is preliminary data.</text>
</comment>
<feature type="transmembrane region" description="Helical" evidence="1">
    <location>
        <begin position="43"/>
        <end position="63"/>
    </location>
</feature>
<evidence type="ECO:0000313" key="2">
    <source>
        <dbReference type="EMBL" id="KDD70999.1"/>
    </source>
</evidence>
<keyword evidence="1" id="KW-0812">Transmembrane</keyword>
<protein>
    <submittedName>
        <fullName evidence="2">Uncharacterized protein</fullName>
    </submittedName>
</protein>
<dbReference type="AlphaFoldDB" id="A0A059LAH4"/>
<keyword evidence="1" id="KW-1133">Transmembrane helix</keyword>
<evidence type="ECO:0000256" key="1">
    <source>
        <dbReference type="SAM" id="Phobius"/>
    </source>
</evidence>
<dbReference type="eggNOG" id="ENOG5031UBN">
    <property type="taxonomic scope" value="Bacteria"/>
</dbReference>
<gene>
    <name evidence="2" type="ORF">V466_00925</name>
</gene>
<dbReference type="Proteomes" id="UP000026739">
    <property type="component" value="Unassembled WGS sequence"/>
</dbReference>
<evidence type="ECO:0000313" key="3">
    <source>
        <dbReference type="Proteomes" id="UP000026739"/>
    </source>
</evidence>
<keyword evidence="1" id="KW-0472">Membrane</keyword>
<proteinExistence type="predicted"/>
<reference evidence="2 3" key="1">
    <citation type="submission" date="2013-12" db="EMBL/GenBank/DDBJ databases">
        <authorList>
            <person name="Formusa P.A."/>
            <person name="Habash M."/>
            <person name="Lee H."/>
            <person name="Trevors J.T."/>
        </authorList>
    </citation>
    <scope>NUCLEOTIDE SEQUENCE [LARGE SCALE GENOMIC DNA]</scope>
    <source>
        <strain evidence="2 3">PD30</strain>
    </source>
</reference>
<accession>A0A059LAH4</accession>
<dbReference type="EMBL" id="AZQQ01000059">
    <property type="protein sequence ID" value="KDD70999.1"/>
    <property type="molecule type" value="Genomic_DNA"/>
</dbReference>
<sequence length="114" mass="12775">MNRWRRFWVFVKLVAAFAACLAVAVQAFSYMLESPDAEQMHPLSIVVVGLIFGFITYGILSLIERVVRVFLPHRAPVTPTVAAQPQTELEEDAVLMEEQPLALSADDSTQQKNQ</sequence>
<dbReference type="RefSeq" id="WP_033054102.1">
    <property type="nucleotide sequence ID" value="NZ_AZQQ01000059.1"/>
</dbReference>
<organism evidence="2 3">
    <name type="scientific">Pseudomonas mandelii PD30</name>
    <dbReference type="NCBI Taxonomy" id="1419583"/>
    <lineage>
        <taxon>Bacteria</taxon>
        <taxon>Pseudomonadati</taxon>
        <taxon>Pseudomonadota</taxon>
        <taxon>Gammaproteobacteria</taxon>
        <taxon>Pseudomonadales</taxon>
        <taxon>Pseudomonadaceae</taxon>
        <taxon>Pseudomonas</taxon>
    </lineage>
</organism>
<name>A0A059LAH4_9PSED</name>